<evidence type="ECO:0008006" key="3">
    <source>
        <dbReference type="Google" id="ProtNLM"/>
    </source>
</evidence>
<protein>
    <recommendedName>
        <fullName evidence="3">Lipoprotein</fullName>
    </recommendedName>
</protein>
<reference evidence="1" key="1">
    <citation type="submission" date="2023-07" db="EMBL/GenBank/DDBJ databases">
        <title>The genome sequence of Rhodocytophaga aerolata KACC 12507.</title>
        <authorList>
            <person name="Zhang X."/>
        </authorList>
    </citation>
    <scope>NUCLEOTIDE SEQUENCE</scope>
    <source>
        <strain evidence="1">KACC 12507</strain>
    </source>
</reference>
<organism evidence="1 2">
    <name type="scientific">Rhodocytophaga aerolata</name>
    <dbReference type="NCBI Taxonomy" id="455078"/>
    <lineage>
        <taxon>Bacteria</taxon>
        <taxon>Pseudomonadati</taxon>
        <taxon>Bacteroidota</taxon>
        <taxon>Cytophagia</taxon>
        <taxon>Cytophagales</taxon>
        <taxon>Rhodocytophagaceae</taxon>
        <taxon>Rhodocytophaga</taxon>
    </lineage>
</organism>
<gene>
    <name evidence="1" type="ORF">Q0590_36855</name>
</gene>
<keyword evidence="2" id="KW-1185">Reference proteome</keyword>
<sequence length="147" mass="16192">MNKKFLSRQPFRYAAGLAVVRDFLHLKQSSMQSYASVTLKIFVVGFIGFVALSGCEKELSESIGENHPFLHSGKIQADSSLILSDSLSTDTLISWPDTIAFPFPHDSIPMGPIPTDSVAQDSTFFPPMDTLSYNIPDSLLIDSTARY</sequence>
<proteinExistence type="predicted"/>
<evidence type="ECO:0000313" key="2">
    <source>
        <dbReference type="Proteomes" id="UP001168528"/>
    </source>
</evidence>
<name>A0ABT8RKI7_9BACT</name>
<comment type="caution">
    <text evidence="1">The sequence shown here is derived from an EMBL/GenBank/DDBJ whole genome shotgun (WGS) entry which is preliminary data.</text>
</comment>
<accession>A0ABT8RKI7</accession>
<dbReference type="Proteomes" id="UP001168528">
    <property type="component" value="Unassembled WGS sequence"/>
</dbReference>
<dbReference type="EMBL" id="JAUKPO010000115">
    <property type="protein sequence ID" value="MDO1451898.1"/>
    <property type="molecule type" value="Genomic_DNA"/>
</dbReference>
<evidence type="ECO:0000313" key="1">
    <source>
        <dbReference type="EMBL" id="MDO1451898.1"/>
    </source>
</evidence>